<dbReference type="Pfam" id="PF08818">
    <property type="entry name" value="DUF1801"/>
    <property type="match status" value="1"/>
</dbReference>
<dbReference type="AlphaFoldDB" id="A0A6J4J7S2"/>
<protein>
    <recommendedName>
        <fullName evidence="1">YdhG-like domain-containing protein</fullName>
    </recommendedName>
</protein>
<gene>
    <name evidence="2" type="ORF">AVDCRST_MAG57-3330</name>
</gene>
<proteinExistence type="predicted"/>
<dbReference type="InterPro" id="IPR014922">
    <property type="entry name" value="YdhG-like"/>
</dbReference>
<dbReference type="SUPFAM" id="SSF159888">
    <property type="entry name" value="YdhG-like"/>
    <property type="match status" value="1"/>
</dbReference>
<dbReference type="EMBL" id="CADCTI010000270">
    <property type="protein sequence ID" value="CAA9273053.1"/>
    <property type="molecule type" value="Genomic_DNA"/>
</dbReference>
<organism evidence="2">
    <name type="scientific">uncultured Blastococcus sp</name>
    <dbReference type="NCBI Taxonomy" id="217144"/>
    <lineage>
        <taxon>Bacteria</taxon>
        <taxon>Bacillati</taxon>
        <taxon>Actinomycetota</taxon>
        <taxon>Actinomycetes</taxon>
        <taxon>Geodermatophilales</taxon>
        <taxon>Geodermatophilaceae</taxon>
        <taxon>Blastococcus</taxon>
        <taxon>environmental samples</taxon>
    </lineage>
</organism>
<name>A0A6J4J7S2_9ACTN</name>
<reference evidence="2" key="1">
    <citation type="submission" date="2020-02" db="EMBL/GenBank/DDBJ databases">
        <authorList>
            <person name="Meier V. D."/>
        </authorList>
    </citation>
    <scope>NUCLEOTIDE SEQUENCE</scope>
    <source>
        <strain evidence="2">AVDCRST_MAG57</strain>
    </source>
</reference>
<evidence type="ECO:0000313" key="2">
    <source>
        <dbReference type="EMBL" id="CAA9273053.1"/>
    </source>
</evidence>
<accession>A0A6J4J7S2</accession>
<sequence length="151" mass="15863">MAGNGGAADIEVPGIEEWFAATGNREQELRRVDALVTAAAPGIDRQMVAVGPGAMLGYGLMPYRPKSARESTMWPLIALAAQKRHLSLYVCAVVDGGYIAEDRADRLGTVSCGKSCIRFTSLDQVDAGELSALVRDAVAATRSGGNAYFAA</sequence>
<evidence type="ECO:0000259" key="1">
    <source>
        <dbReference type="Pfam" id="PF08818"/>
    </source>
</evidence>
<feature type="domain" description="YdhG-like" evidence="1">
    <location>
        <begin position="25"/>
        <end position="138"/>
    </location>
</feature>